<reference evidence="2 4" key="1">
    <citation type="submission" date="2016-11" db="EMBL/GenBank/DDBJ databases">
        <authorList>
            <person name="Jaros S."/>
            <person name="Januszkiewicz K."/>
            <person name="Wedrychowicz H."/>
        </authorList>
    </citation>
    <scope>NUCLEOTIDE SEQUENCE [LARGE SCALE GENOMIC DNA]</scope>
    <source>
        <strain evidence="2 4">DSM 784</strain>
    </source>
</reference>
<keyword evidence="1" id="KW-0175">Coiled coil</keyword>
<dbReference type="Proteomes" id="UP001326715">
    <property type="component" value="Chromosome"/>
</dbReference>
<gene>
    <name evidence="2" type="ORF">SAMN05661012_03897</name>
    <name evidence="3" type="ORF">SR876_19635</name>
</gene>
<dbReference type="EMBL" id="FPIZ01000012">
    <property type="protein sequence ID" value="SFW72219.1"/>
    <property type="molecule type" value="Genomic_DNA"/>
</dbReference>
<proteinExistence type="predicted"/>
<protein>
    <submittedName>
        <fullName evidence="2">Uncharacterized protein</fullName>
    </submittedName>
</protein>
<evidence type="ECO:0000256" key="1">
    <source>
        <dbReference type="SAM" id="Coils"/>
    </source>
</evidence>
<evidence type="ECO:0000313" key="3">
    <source>
        <dbReference type="EMBL" id="WQG87135.1"/>
    </source>
</evidence>
<sequence>MITEESALKVLQLDGSATAEEIVARYESLKDQYKKIKNETEDLKTLLAYQLKQIELDDVYIYFRRKQMI</sequence>
<dbReference type="Proteomes" id="UP000183788">
    <property type="component" value="Unassembled WGS sequence"/>
</dbReference>
<organism evidence="2 4">
    <name type="scientific">Chitinophaga sancti</name>
    <dbReference type="NCBI Taxonomy" id="1004"/>
    <lineage>
        <taxon>Bacteria</taxon>
        <taxon>Pseudomonadati</taxon>
        <taxon>Bacteroidota</taxon>
        <taxon>Chitinophagia</taxon>
        <taxon>Chitinophagales</taxon>
        <taxon>Chitinophagaceae</taxon>
        <taxon>Chitinophaga</taxon>
    </lineage>
</organism>
<keyword evidence="5" id="KW-1185">Reference proteome</keyword>
<evidence type="ECO:0000313" key="2">
    <source>
        <dbReference type="EMBL" id="SFW72219.1"/>
    </source>
</evidence>
<feature type="coiled-coil region" evidence="1">
    <location>
        <begin position="19"/>
        <end position="46"/>
    </location>
</feature>
<dbReference type="OrthoDB" id="677245at2"/>
<name>A0A1K1RKA4_9BACT</name>
<dbReference type="STRING" id="1004.SAMN05661012_03897"/>
<accession>A0A1K1RKA4</accession>
<dbReference type="EMBL" id="CP140154">
    <property type="protein sequence ID" value="WQG87135.1"/>
    <property type="molecule type" value="Genomic_DNA"/>
</dbReference>
<evidence type="ECO:0000313" key="4">
    <source>
        <dbReference type="Proteomes" id="UP000183788"/>
    </source>
</evidence>
<dbReference type="AlphaFoldDB" id="A0A1K1RKA4"/>
<reference evidence="3 5" key="2">
    <citation type="submission" date="2023-11" db="EMBL/GenBank/DDBJ databases">
        <title>MicrobeMod: A computational toolkit for identifying prokaryotic methylation and restriction-modification with nanopore sequencing.</title>
        <authorList>
            <person name="Crits-Christoph A."/>
            <person name="Kang S.C."/>
            <person name="Lee H."/>
            <person name="Ostrov N."/>
        </authorList>
    </citation>
    <scope>NUCLEOTIDE SEQUENCE [LARGE SCALE GENOMIC DNA]</scope>
    <source>
        <strain evidence="3 5">ATCC 23090</strain>
    </source>
</reference>
<dbReference type="RefSeq" id="WP_072362889.1">
    <property type="nucleotide sequence ID" value="NZ_CBHWAX010000062.1"/>
</dbReference>
<evidence type="ECO:0000313" key="5">
    <source>
        <dbReference type="Proteomes" id="UP001326715"/>
    </source>
</evidence>